<dbReference type="Pfam" id="PF15805">
    <property type="entry name" value="SCNM1_acidic"/>
    <property type="match status" value="1"/>
</dbReference>
<evidence type="ECO:0000256" key="5">
    <source>
        <dbReference type="ARBA" id="ARBA00022723"/>
    </source>
</evidence>
<evidence type="ECO:0000256" key="8">
    <source>
        <dbReference type="ARBA" id="ARBA00022833"/>
    </source>
</evidence>
<proteinExistence type="evidence at transcript level"/>
<keyword evidence="7" id="KW-0863">Zinc-finger</keyword>
<evidence type="ECO:0000313" key="14">
    <source>
        <dbReference type="EMBL" id="ADE76770.1"/>
    </source>
</evidence>
<keyword evidence="4" id="KW-0507">mRNA processing</keyword>
<evidence type="ECO:0000256" key="4">
    <source>
        <dbReference type="ARBA" id="ARBA00022664"/>
    </source>
</evidence>
<feature type="region of interest" description="Disordered" evidence="11">
    <location>
        <begin position="170"/>
        <end position="193"/>
    </location>
</feature>
<dbReference type="GO" id="GO:0006397">
    <property type="term" value="P:mRNA processing"/>
    <property type="evidence" value="ECO:0007669"/>
    <property type="project" value="UniProtKB-KW"/>
</dbReference>
<dbReference type="InterPro" id="IPR031625">
    <property type="entry name" value="SCNM1_acidic"/>
</dbReference>
<evidence type="ECO:0000256" key="6">
    <source>
        <dbReference type="ARBA" id="ARBA00022728"/>
    </source>
</evidence>
<evidence type="ECO:0000256" key="11">
    <source>
        <dbReference type="SAM" id="MobiDB-lite"/>
    </source>
</evidence>
<keyword evidence="5" id="KW-0479">Metal-binding</keyword>
<dbReference type="InterPro" id="IPR031622">
    <property type="entry name" value="Znf-SCNM1"/>
</dbReference>
<evidence type="ECO:0000256" key="9">
    <source>
        <dbReference type="ARBA" id="ARBA00023187"/>
    </source>
</evidence>
<reference evidence="14" key="1">
    <citation type="submission" date="2010-04" db="EMBL/GenBank/DDBJ databases">
        <authorList>
            <person name="Reid K.E."/>
            <person name="Liao N."/>
            <person name="Chan S."/>
            <person name="Docking R."/>
            <person name="Taylor G."/>
            <person name="Moore R."/>
            <person name="Mayo M."/>
            <person name="Munro S."/>
            <person name="King J."/>
            <person name="Yanchuk A."/>
            <person name="Holt R."/>
            <person name="Jones S."/>
            <person name="Marra M."/>
            <person name="Ritland C.E."/>
            <person name="Ritland K."/>
            <person name="Bohlmann J."/>
        </authorList>
    </citation>
    <scope>NUCLEOTIDE SEQUENCE</scope>
    <source>
        <tissue evidence="14">Bud</tissue>
    </source>
</reference>
<evidence type="ECO:0000256" key="7">
    <source>
        <dbReference type="ARBA" id="ARBA00022771"/>
    </source>
</evidence>
<comment type="subcellular location">
    <subcellularLocation>
        <location evidence="1">Nucleus speckle</location>
    </subcellularLocation>
    <subcellularLocation>
        <location evidence="2">Nucleus</location>
        <location evidence="2">Nucleoplasm</location>
    </subcellularLocation>
</comment>
<protein>
    <recommendedName>
        <fullName evidence="3">Sodium channel modifier 1</fullName>
    </recommendedName>
</protein>
<dbReference type="PANTHER" id="PTHR32297">
    <property type="entry name" value="SODIUM CHANNEL MODIFIER 1"/>
    <property type="match status" value="1"/>
</dbReference>
<evidence type="ECO:0000256" key="10">
    <source>
        <dbReference type="ARBA" id="ARBA00023242"/>
    </source>
</evidence>
<accession>D5AB51</accession>
<dbReference type="EMBL" id="BT123450">
    <property type="protein sequence ID" value="ADE76770.1"/>
    <property type="molecule type" value="mRNA"/>
</dbReference>
<evidence type="ECO:0000256" key="1">
    <source>
        <dbReference type="ARBA" id="ARBA00004324"/>
    </source>
</evidence>
<feature type="domain" description="Sodium channel modifier 1 acidic C-terminal" evidence="13">
    <location>
        <begin position="201"/>
        <end position="237"/>
    </location>
</feature>
<sequence>MDRRKRRIDLLLSERLDEAHSQRLANGKYVCLICPSRPVVDTLPMLTMHNQGARHQAAASKLKEKEISKQEEIQKRIALYEPSVTNNDTFNAPVHCTASFTSPLLRKTRKSTADVLANSMNASGNTSMPKGDQPFICKKKPFFASLYANNVKTADPKTDSPVQHLQVRADGSSNASVNLQSNSKADSGTVNGQQLDFQKHKEKELKFREAGWRRDGQGSWFREENVEFDSDEEDPNVFLGINGK</sequence>
<dbReference type="PANTHER" id="PTHR32297:SF1">
    <property type="entry name" value="SODIUM CHANNEL MODIFIER 1"/>
    <property type="match status" value="1"/>
</dbReference>
<feature type="compositionally biased region" description="Polar residues" evidence="11">
    <location>
        <begin position="171"/>
        <end position="193"/>
    </location>
</feature>
<dbReference type="InterPro" id="IPR033570">
    <property type="entry name" value="SCNM1"/>
</dbReference>
<keyword evidence="10" id="KW-0539">Nucleus</keyword>
<dbReference type="GO" id="GO:0008270">
    <property type="term" value="F:zinc ion binding"/>
    <property type="evidence" value="ECO:0007669"/>
    <property type="project" value="UniProtKB-KW"/>
</dbReference>
<evidence type="ECO:0000256" key="2">
    <source>
        <dbReference type="ARBA" id="ARBA00004642"/>
    </source>
</evidence>
<evidence type="ECO:0000259" key="13">
    <source>
        <dbReference type="Pfam" id="PF15805"/>
    </source>
</evidence>
<dbReference type="OMA" id="NGKYACT"/>
<keyword evidence="8" id="KW-0862">Zinc</keyword>
<evidence type="ECO:0000259" key="12">
    <source>
        <dbReference type="Pfam" id="PF15803"/>
    </source>
</evidence>
<name>D5AB51_PICSI</name>
<organism evidence="14">
    <name type="scientific">Picea sitchensis</name>
    <name type="common">Sitka spruce</name>
    <name type="synonym">Pinus sitchensis</name>
    <dbReference type="NCBI Taxonomy" id="3332"/>
    <lineage>
        <taxon>Eukaryota</taxon>
        <taxon>Viridiplantae</taxon>
        <taxon>Streptophyta</taxon>
        <taxon>Embryophyta</taxon>
        <taxon>Tracheophyta</taxon>
        <taxon>Spermatophyta</taxon>
        <taxon>Pinopsida</taxon>
        <taxon>Pinidae</taxon>
        <taxon>Conifers I</taxon>
        <taxon>Pinales</taxon>
        <taxon>Pinaceae</taxon>
        <taxon>Picea</taxon>
    </lineage>
</organism>
<evidence type="ECO:0000256" key="3">
    <source>
        <dbReference type="ARBA" id="ARBA00020620"/>
    </source>
</evidence>
<dbReference type="GO" id="GO:0008380">
    <property type="term" value="P:RNA splicing"/>
    <property type="evidence" value="ECO:0007669"/>
    <property type="project" value="UniProtKB-KW"/>
</dbReference>
<keyword evidence="6" id="KW-0747">Spliceosome</keyword>
<keyword evidence="9" id="KW-0508">mRNA splicing</keyword>
<feature type="domain" description="Sodium channel modifier 1 zinc-finger" evidence="12">
    <location>
        <begin position="31"/>
        <end position="56"/>
    </location>
</feature>
<dbReference type="GO" id="GO:0005681">
    <property type="term" value="C:spliceosomal complex"/>
    <property type="evidence" value="ECO:0007669"/>
    <property type="project" value="UniProtKB-KW"/>
</dbReference>
<dbReference type="Pfam" id="PF15803">
    <property type="entry name" value="zf-SCNM1"/>
    <property type="match status" value="1"/>
</dbReference>
<dbReference type="AlphaFoldDB" id="D5AB51"/>
<dbReference type="GO" id="GO:0016607">
    <property type="term" value="C:nuclear speck"/>
    <property type="evidence" value="ECO:0007669"/>
    <property type="project" value="UniProtKB-SubCell"/>
</dbReference>